<organism evidence="1 2">
    <name type="scientific">Panagrolaimus sp. PS1159</name>
    <dbReference type="NCBI Taxonomy" id="55785"/>
    <lineage>
        <taxon>Eukaryota</taxon>
        <taxon>Metazoa</taxon>
        <taxon>Ecdysozoa</taxon>
        <taxon>Nematoda</taxon>
        <taxon>Chromadorea</taxon>
        <taxon>Rhabditida</taxon>
        <taxon>Tylenchina</taxon>
        <taxon>Panagrolaimomorpha</taxon>
        <taxon>Panagrolaimoidea</taxon>
        <taxon>Panagrolaimidae</taxon>
        <taxon>Panagrolaimus</taxon>
    </lineage>
</organism>
<name>A0AC35GTU2_9BILA</name>
<proteinExistence type="predicted"/>
<evidence type="ECO:0000313" key="1">
    <source>
        <dbReference type="Proteomes" id="UP000887580"/>
    </source>
</evidence>
<accession>A0AC35GTU2</accession>
<dbReference type="Proteomes" id="UP000887580">
    <property type="component" value="Unplaced"/>
</dbReference>
<dbReference type="WBParaSite" id="PS1159_v2.g8641.t1">
    <property type="protein sequence ID" value="PS1159_v2.g8641.t1"/>
    <property type="gene ID" value="PS1159_v2.g8641"/>
</dbReference>
<reference evidence="2" key="1">
    <citation type="submission" date="2022-11" db="UniProtKB">
        <authorList>
            <consortium name="WormBaseParasite"/>
        </authorList>
    </citation>
    <scope>IDENTIFICATION</scope>
</reference>
<protein>
    <submittedName>
        <fullName evidence="2">Uncharacterized protein</fullName>
    </submittedName>
</protein>
<evidence type="ECO:0000313" key="2">
    <source>
        <dbReference type="WBParaSite" id="PS1159_v2.g8641.t1"/>
    </source>
</evidence>
<sequence>MLLNNHPKRDTFGVFDAQLVDRYFKKSKFSTFISFRRRNKRRSSSMRRNNDYKIFETKLGGKVYFDIDNKMPKIERSHPDNLMGEPKCDCCPPAMSGHRLAIVGNYAYVYGGLCEKRDEDGFHISTDLWRLRLIDNTWKRIPLKDEAYYFAPVSYAWIATKKWGLLTFGGTGFPFGVTINDKLCRLYIKNTKDGCEYNVVPLQSYGSSPLATYGGALIADEEHDCIYYVGGTNGHEYYSDVYRGDFLPFGETSKVYWTLLTSHCFGVAGRYRHEIVLHNNKILMFGGGNADTLYSVNNITYFDLEENNFGVLNTSPDPIHKFPPKRDCFSLIRFDDLVFLMGGRATPDGRTLLDDIWCLDLSTFIWHKNSMKLSFRTAFQASAVDDNGRVYVFGGHRGSSSSQPIHIGRTNMIQSFIASPPSLKSICQRFIAQRYKKGISLSDKAVYSPEMFVKEILPHYNAIKVK</sequence>